<dbReference type="OrthoDB" id="7824597at2"/>
<proteinExistence type="predicted"/>
<gene>
    <name evidence="1" type="ORF">FS320_36570</name>
</gene>
<dbReference type="Proteomes" id="UP000403266">
    <property type="component" value="Unassembled WGS sequence"/>
</dbReference>
<dbReference type="SUPFAM" id="SSF158837">
    <property type="entry name" value="AGR C 984p-like"/>
    <property type="match status" value="1"/>
</dbReference>
<protein>
    <submittedName>
        <fullName evidence="1">DUF1217 domain-containing protein</fullName>
    </submittedName>
</protein>
<name>A0A5N7MUN4_9HYPH</name>
<sequence length="68" mass="7436">MQPHAIASLMGEQNGGARLTLYFMRQASSSTTTMGQLADKEFLKFVQTTLNIPTETSKADLDLQDAKS</sequence>
<dbReference type="InterPro" id="IPR023157">
    <property type="entry name" value="AGR-C-984p-like_sf"/>
</dbReference>
<dbReference type="EMBL" id="VOSK01000361">
    <property type="protein sequence ID" value="MPR30390.1"/>
    <property type="molecule type" value="Genomic_DNA"/>
</dbReference>
<reference evidence="1 2" key="1">
    <citation type="journal article" date="2019" name="Syst. Appl. Microbiol.">
        <title>Microvirga tunisiensis sp. nov., a root nodule symbiotic bacterium isolated from Lupinus micranthus and L. luteus grown in Northern Tunisia.</title>
        <authorList>
            <person name="Msaddak A."/>
            <person name="Rejili M."/>
            <person name="Duran D."/>
            <person name="Mars M."/>
            <person name="Palacios J.M."/>
            <person name="Ruiz-Argueso T."/>
            <person name="Rey L."/>
            <person name="Imperial J."/>
        </authorList>
    </citation>
    <scope>NUCLEOTIDE SEQUENCE [LARGE SCALE GENOMIC DNA]</scope>
    <source>
        <strain evidence="1 2">Lmie10</strain>
    </source>
</reference>
<evidence type="ECO:0000313" key="1">
    <source>
        <dbReference type="EMBL" id="MPR30390.1"/>
    </source>
</evidence>
<evidence type="ECO:0000313" key="2">
    <source>
        <dbReference type="Proteomes" id="UP000403266"/>
    </source>
</evidence>
<organism evidence="1 2">
    <name type="scientific">Microvirga tunisiensis</name>
    <dbReference type="NCBI Taxonomy" id="2108360"/>
    <lineage>
        <taxon>Bacteria</taxon>
        <taxon>Pseudomonadati</taxon>
        <taxon>Pseudomonadota</taxon>
        <taxon>Alphaproteobacteria</taxon>
        <taxon>Hyphomicrobiales</taxon>
        <taxon>Methylobacteriaceae</taxon>
        <taxon>Microvirga</taxon>
    </lineage>
</organism>
<keyword evidence="2" id="KW-1185">Reference proteome</keyword>
<dbReference type="AlphaFoldDB" id="A0A5N7MUN4"/>
<dbReference type="Pfam" id="PF06748">
    <property type="entry name" value="DUF1217"/>
    <property type="match status" value="1"/>
</dbReference>
<dbReference type="InterPro" id="IPR010626">
    <property type="entry name" value="DUF1217"/>
</dbReference>
<comment type="caution">
    <text evidence="1">The sequence shown here is derived from an EMBL/GenBank/DDBJ whole genome shotgun (WGS) entry which is preliminary data.</text>
</comment>
<accession>A0A5N7MUN4</accession>
<dbReference type="Gene3D" id="1.10.3700.10">
    <property type="entry name" value="AGR C 984p-like"/>
    <property type="match status" value="1"/>
</dbReference>